<feature type="chain" id="PRO_5029859060" description="Myb/SANT-like domain-containing protein" evidence="1">
    <location>
        <begin position="21"/>
        <end position="167"/>
    </location>
</feature>
<dbReference type="PANTHER" id="PTHR31704:SF37">
    <property type="entry name" value="HEAT SHOCK PROTEIN"/>
    <property type="match status" value="1"/>
</dbReference>
<keyword evidence="4" id="KW-1185">Reference proteome</keyword>
<feature type="domain" description="Myb/SANT-like" evidence="2">
    <location>
        <begin position="57"/>
        <end position="152"/>
    </location>
</feature>
<proteinExistence type="predicted"/>
<evidence type="ECO:0000313" key="4">
    <source>
        <dbReference type="Proteomes" id="UP000593562"/>
    </source>
</evidence>
<evidence type="ECO:0000256" key="1">
    <source>
        <dbReference type="SAM" id="SignalP"/>
    </source>
</evidence>
<reference evidence="3 4" key="1">
    <citation type="journal article" date="2020" name="Nat. Commun.">
        <title>Genome of Tripterygium wilfordii and identification of cytochrome P450 involved in triptolide biosynthesis.</title>
        <authorList>
            <person name="Tu L."/>
            <person name="Su P."/>
            <person name="Zhang Z."/>
            <person name="Gao L."/>
            <person name="Wang J."/>
            <person name="Hu T."/>
            <person name="Zhou J."/>
            <person name="Zhang Y."/>
            <person name="Zhao Y."/>
            <person name="Liu Y."/>
            <person name="Song Y."/>
            <person name="Tong Y."/>
            <person name="Lu Y."/>
            <person name="Yang J."/>
            <person name="Xu C."/>
            <person name="Jia M."/>
            <person name="Peters R.J."/>
            <person name="Huang L."/>
            <person name="Gao W."/>
        </authorList>
    </citation>
    <scope>NUCLEOTIDE SEQUENCE [LARGE SCALE GENOMIC DNA]</scope>
    <source>
        <strain evidence="4">cv. XIE 37</strain>
        <tissue evidence="3">Leaf</tissue>
    </source>
</reference>
<dbReference type="Proteomes" id="UP000593562">
    <property type="component" value="Unassembled WGS sequence"/>
</dbReference>
<name>A0A7J7BVI7_TRIWF</name>
<comment type="caution">
    <text evidence="3">The sequence shown here is derived from an EMBL/GenBank/DDBJ whole genome shotgun (WGS) entry which is preliminary data.</text>
</comment>
<feature type="signal peptide" evidence="1">
    <location>
        <begin position="1"/>
        <end position="20"/>
    </location>
</feature>
<evidence type="ECO:0000259" key="2">
    <source>
        <dbReference type="Pfam" id="PF12776"/>
    </source>
</evidence>
<dbReference type="Pfam" id="PF12776">
    <property type="entry name" value="Myb_DNA-bind_3"/>
    <property type="match status" value="1"/>
</dbReference>
<protein>
    <recommendedName>
        <fullName evidence="2">Myb/SANT-like domain-containing protein</fullName>
    </recommendedName>
</protein>
<dbReference type="EMBL" id="JAAARO010000023">
    <property type="protein sequence ID" value="KAF5725864.1"/>
    <property type="molecule type" value="Genomic_DNA"/>
</dbReference>
<dbReference type="AlphaFoldDB" id="A0A7J7BVI7"/>
<evidence type="ECO:0000313" key="3">
    <source>
        <dbReference type="EMBL" id="KAF5725864.1"/>
    </source>
</evidence>
<accession>A0A7J7BVI7</accession>
<sequence>MLRLRLLFFFFFFFSRCCVSFVAGGRELKEAFEFADMSRKRKDKMATYKGSENERVKWDDANTRVLVEMCVAVMKAAKRVPGSRIPKLEWEELVVQFNAKTGLSYQKKSLKSKWDLLRKDWTLWAKMTARDTDIGWNDSKQTIDASDEWWEERIKVHVLFVISTVVY</sequence>
<dbReference type="PANTHER" id="PTHR31704">
    <property type="entry name" value="MYB/SANT-LIKE DNA-BINDING DOMAIN PROTEIN-RELATED"/>
    <property type="match status" value="1"/>
</dbReference>
<keyword evidence="1" id="KW-0732">Signal</keyword>
<dbReference type="InParanoid" id="A0A7J7BVI7"/>
<organism evidence="3 4">
    <name type="scientific">Tripterygium wilfordii</name>
    <name type="common">Thunder God vine</name>
    <dbReference type="NCBI Taxonomy" id="458696"/>
    <lineage>
        <taxon>Eukaryota</taxon>
        <taxon>Viridiplantae</taxon>
        <taxon>Streptophyta</taxon>
        <taxon>Embryophyta</taxon>
        <taxon>Tracheophyta</taxon>
        <taxon>Spermatophyta</taxon>
        <taxon>Magnoliopsida</taxon>
        <taxon>eudicotyledons</taxon>
        <taxon>Gunneridae</taxon>
        <taxon>Pentapetalae</taxon>
        <taxon>rosids</taxon>
        <taxon>fabids</taxon>
        <taxon>Celastrales</taxon>
        <taxon>Celastraceae</taxon>
        <taxon>Tripterygium</taxon>
    </lineage>
</organism>
<dbReference type="InterPro" id="IPR024752">
    <property type="entry name" value="Myb/SANT-like_dom"/>
</dbReference>
<gene>
    <name evidence="3" type="ORF">HS088_TW23G00594</name>
</gene>